<dbReference type="PROSITE" id="PS50020">
    <property type="entry name" value="WW_DOMAIN_2"/>
    <property type="match status" value="1"/>
</dbReference>
<reference evidence="3 4" key="1">
    <citation type="submission" date="2021-06" db="EMBL/GenBank/DDBJ databases">
        <authorList>
            <person name="Palmer J.M."/>
        </authorList>
    </citation>
    <scope>NUCLEOTIDE SEQUENCE [LARGE SCALE GENOMIC DNA]</scope>
    <source>
        <strain evidence="3 4">XC_2019</strain>
        <tissue evidence="3">Muscle</tissue>
    </source>
</reference>
<gene>
    <name evidence="3" type="ORF">XENOCAPTIV_002141</name>
</gene>
<proteinExistence type="predicted"/>
<dbReference type="EMBL" id="JAHRIN010026421">
    <property type="protein sequence ID" value="MEQ2200722.1"/>
    <property type="molecule type" value="Genomic_DNA"/>
</dbReference>
<accession>A0ABV0QZH9</accession>
<name>A0ABV0QZH9_9TELE</name>
<feature type="region of interest" description="Disordered" evidence="1">
    <location>
        <begin position="151"/>
        <end position="186"/>
    </location>
</feature>
<evidence type="ECO:0000313" key="3">
    <source>
        <dbReference type="EMBL" id="MEQ2200722.1"/>
    </source>
</evidence>
<dbReference type="Proteomes" id="UP001434883">
    <property type="component" value="Unassembled WGS sequence"/>
</dbReference>
<sequence>WTTTLYHPQTICGTQIQLRHSQTSCTATPTEEDYAARELEPSDGTANVPRPNFPKDDLEQGSSSGAPEGLDVPEEEDTVLLAVGLEIQGFQEQGDMFASFRRLHKCICTQSLQFGCVECVSEHYSCSKCLYVCSKCFDKDSLFCGKKSKPNGCRPQPNEAAPLPHVGRGQHRSANSAAGQSPSCTSPYSYSYPGTTESGDETRITSWLHPRSGEPVNSGQMIRSDLPRGWEEGFTDEGASYFIK</sequence>
<feature type="non-terminal residue" evidence="3">
    <location>
        <position position="1"/>
    </location>
</feature>
<keyword evidence="4" id="KW-1185">Reference proteome</keyword>
<evidence type="ECO:0000259" key="2">
    <source>
        <dbReference type="PROSITE" id="PS50020"/>
    </source>
</evidence>
<comment type="caution">
    <text evidence="3">The sequence shown here is derived from an EMBL/GenBank/DDBJ whole genome shotgun (WGS) entry which is preliminary data.</text>
</comment>
<evidence type="ECO:0000256" key="1">
    <source>
        <dbReference type="SAM" id="MobiDB-lite"/>
    </source>
</evidence>
<evidence type="ECO:0000313" key="4">
    <source>
        <dbReference type="Proteomes" id="UP001434883"/>
    </source>
</evidence>
<protein>
    <recommendedName>
        <fullName evidence="2">WW domain-containing protein</fullName>
    </recommendedName>
</protein>
<feature type="domain" description="WW" evidence="2">
    <location>
        <begin position="224"/>
        <end position="244"/>
    </location>
</feature>
<organism evidence="3 4">
    <name type="scientific">Xenoophorus captivus</name>
    <dbReference type="NCBI Taxonomy" id="1517983"/>
    <lineage>
        <taxon>Eukaryota</taxon>
        <taxon>Metazoa</taxon>
        <taxon>Chordata</taxon>
        <taxon>Craniata</taxon>
        <taxon>Vertebrata</taxon>
        <taxon>Euteleostomi</taxon>
        <taxon>Actinopterygii</taxon>
        <taxon>Neopterygii</taxon>
        <taxon>Teleostei</taxon>
        <taxon>Neoteleostei</taxon>
        <taxon>Acanthomorphata</taxon>
        <taxon>Ovalentaria</taxon>
        <taxon>Atherinomorphae</taxon>
        <taxon>Cyprinodontiformes</taxon>
        <taxon>Goodeidae</taxon>
        <taxon>Xenoophorus</taxon>
    </lineage>
</organism>
<dbReference type="InterPro" id="IPR001202">
    <property type="entry name" value="WW_dom"/>
</dbReference>
<feature type="region of interest" description="Disordered" evidence="1">
    <location>
        <begin position="23"/>
        <end position="72"/>
    </location>
</feature>